<proteinExistence type="predicted"/>
<keyword evidence="1" id="KW-0732">Signal</keyword>
<comment type="caution">
    <text evidence="3">The sequence shown here is derived from an EMBL/GenBank/DDBJ whole genome shotgun (WGS) entry which is preliminary data.</text>
</comment>
<dbReference type="EMBL" id="MTYJ01000309">
    <property type="protein sequence ID" value="OWA53232.1"/>
    <property type="molecule type" value="Genomic_DNA"/>
</dbReference>
<evidence type="ECO:0000313" key="3">
    <source>
        <dbReference type="EMBL" id="OWA53232.1"/>
    </source>
</evidence>
<keyword evidence="4" id="KW-1185">Reference proteome</keyword>
<gene>
    <name evidence="3" type="ORF">BV898_17667</name>
</gene>
<protein>
    <recommendedName>
        <fullName evidence="2">DOMON domain-containing protein</fullName>
    </recommendedName>
</protein>
<evidence type="ECO:0000259" key="2">
    <source>
        <dbReference type="PROSITE" id="PS50836"/>
    </source>
</evidence>
<dbReference type="PROSITE" id="PS50836">
    <property type="entry name" value="DOMON"/>
    <property type="match status" value="1"/>
</dbReference>
<feature type="signal peptide" evidence="1">
    <location>
        <begin position="1"/>
        <end position="23"/>
    </location>
</feature>
<sequence length="207" mass="21872">MSFLQSTLVLFFVVSALVVMVRASPAAARLTCGTAGTICYGLPSGCLAHGPTSCDVLAKVQPAPGSMIHVELTATPTGSMKLHLVDRWIAVGFSENGRMENSPVVHCFEEHGKAVAKLTHNGDEYQNEGWSHIDQSQLSAKQLLADGHTLSCNVDVKTSLHLNKDSADLSATKHALIVATGPMHNGAIAVHDQSPAASFPSTYAFHA</sequence>
<organism evidence="3 4">
    <name type="scientific">Hypsibius exemplaris</name>
    <name type="common">Freshwater tardigrade</name>
    <dbReference type="NCBI Taxonomy" id="2072580"/>
    <lineage>
        <taxon>Eukaryota</taxon>
        <taxon>Metazoa</taxon>
        <taxon>Ecdysozoa</taxon>
        <taxon>Tardigrada</taxon>
        <taxon>Eutardigrada</taxon>
        <taxon>Parachela</taxon>
        <taxon>Hypsibioidea</taxon>
        <taxon>Hypsibiidae</taxon>
        <taxon>Hypsibius</taxon>
    </lineage>
</organism>
<feature type="domain" description="DOMON" evidence="2">
    <location>
        <begin position="52"/>
        <end position="181"/>
    </location>
</feature>
<dbReference type="InterPro" id="IPR005018">
    <property type="entry name" value="DOMON_domain"/>
</dbReference>
<evidence type="ECO:0000256" key="1">
    <source>
        <dbReference type="SAM" id="SignalP"/>
    </source>
</evidence>
<evidence type="ECO:0000313" key="4">
    <source>
        <dbReference type="Proteomes" id="UP000192578"/>
    </source>
</evidence>
<dbReference type="OrthoDB" id="6372137at2759"/>
<dbReference type="Proteomes" id="UP000192578">
    <property type="component" value="Unassembled WGS sequence"/>
</dbReference>
<dbReference type="AlphaFoldDB" id="A0A9X6NFI4"/>
<name>A0A9X6NFI4_HYPEX</name>
<reference evidence="4" key="1">
    <citation type="submission" date="2017-01" db="EMBL/GenBank/DDBJ databases">
        <title>Comparative genomics of anhydrobiosis in the tardigrade Hypsibius dujardini.</title>
        <authorList>
            <person name="Yoshida Y."/>
            <person name="Koutsovoulos G."/>
            <person name="Laetsch D."/>
            <person name="Stevens L."/>
            <person name="Kumar S."/>
            <person name="Horikawa D."/>
            <person name="Ishino K."/>
            <person name="Komine S."/>
            <person name="Tomita M."/>
            <person name="Blaxter M."/>
            <person name="Arakawa K."/>
        </authorList>
    </citation>
    <scope>NUCLEOTIDE SEQUENCE [LARGE SCALE GENOMIC DNA]</scope>
    <source>
        <strain evidence="4">Z151</strain>
    </source>
</reference>
<accession>A0A9X6NFI4</accession>
<feature type="chain" id="PRO_5040840966" description="DOMON domain-containing protein" evidence="1">
    <location>
        <begin position="24"/>
        <end position="207"/>
    </location>
</feature>